<reference evidence="1" key="1">
    <citation type="submission" date="2022-12" db="EMBL/GenBank/DDBJ databases">
        <title>Reference genome sequencing for broad-spectrum identification of bacterial and archaeal isolates by mass spectrometry.</title>
        <authorList>
            <person name="Sekiguchi Y."/>
            <person name="Tourlousse D.M."/>
        </authorList>
    </citation>
    <scope>NUCLEOTIDE SEQUENCE</scope>
    <source>
        <strain evidence="1">ASRB1</strain>
    </source>
</reference>
<evidence type="ECO:0000313" key="2">
    <source>
        <dbReference type="Proteomes" id="UP001144372"/>
    </source>
</evidence>
<comment type="caution">
    <text evidence="1">The sequence shown here is derived from an EMBL/GenBank/DDBJ whole genome shotgun (WGS) entry which is preliminary data.</text>
</comment>
<sequence>MIDRSKVTLYSGGLKGAEAEFGANAEAWGIREVNFTFVGHEMDRVKSVKFLTEEELQKGDISMEIVYKRMGRTYTTVEKIRRVMQSIFHMVNNGYQVFAVGWIKDNDTVKGGTGWGVELAKFFNRPVSVYDQDKKQWFSWENNQWVPDTPVVSHDTFAGTGTRYLTDDGRQAIRDLFERSFGAADNPQ</sequence>
<accession>A0A9W6FVB5</accession>
<protein>
    <submittedName>
        <fullName evidence="1">Uncharacterized protein</fullName>
    </submittedName>
</protein>
<proteinExistence type="predicted"/>
<dbReference type="Proteomes" id="UP001144372">
    <property type="component" value="Unassembled WGS sequence"/>
</dbReference>
<evidence type="ECO:0000313" key="1">
    <source>
        <dbReference type="EMBL" id="GLI35513.1"/>
    </source>
</evidence>
<keyword evidence="2" id="KW-1185">Reference proteome</keyword>
<dbReference type="EMBL" id="BSDR01000001">
    <property type="protein sequence ID" value="GLI35513.1"/>
    <property type="molecule type" value="Genomic_DNA"/>
</dbReference>
<organism evidence="1 2">
    <name type="scientific">Desulforhabdus amnigena</name>
    <dbReference type="NCBI Taxonomy" id="40218"/>
    <lineage>
        <taxon>Bacteria</taxon>
        <taxon>Pseudomonadati</taxon>
        <taxon>Thermodesulfobacteriota</taxon>
        <taxon>Syntrophobacteria</taxon>
        <taxon>Syntrophobacterales</taxon>
        <taxon>Syntrophobacteraceae</taxon>
        <taxon>Desulforhabdus</taxon>
    </lineage>
</organism>
<dbReference type="AlphaFoldDB" id="A0A9W6FVB5"/>
<dbReference type="RefSeq" id="WP_281795410.1">
    <property type="nucleotide sequence ID" value="NZ_BSDR01000001.1"/>
</dbReference>
<name>A0A9W6FVB5_9BACT</name>
<gene>
    <name evidence="1" type="ORF">DAMNIGENAA_29460</name>
</gene>